<dbReference type="SUPFAM" id="SSF63380">
    <property type="entry name" value="Riboflavin synthase domain-like"/>
    <property type="match status" value="1"/>
</dbReference>
<reference evidence="4" key="2">
    <citation type="journal article" date="2021" name="PeerJ">
        <title>Extensive microbial diversity within the chicken gut microbiome revealed by metagenomics and culture.</title>
        <authorList>
            <person name="Gilroy R."/>
            <person name="Ravi A."/>
            <person name="Getino M."/>
            <person name="Pursley I."/>
            <person name="Horton D.L."/>
            <person name="Alikhan N.F."/>
            <person name="Baker D."/>
            <person name="Gharbi K."/>
            <person name="Hall N."/>
            <person name="Watson M."/>
            <person name="Adriaenssens E.M."/>
            <person name="Foster-Nyarko E."/>
            <person name="Jarju S."/>
            <person name="Secka A."/>
            <person name="Antonio M."/>
            <person name="Oren A."/>
            <person name="Chaudhuri R.R."/>
            <person name="La Ragione R."/>
            <person name="Hildebrand F."/>
            <person name="Pallen M.J."/>
        </authorList>
    </citation>
    <scope>NUCLEOTIDE SEQUENCE</scope>
    <source>
        <strain evidence="4">ChiSjej6B24-2974</strain>
    </source>
</reference>
<sequence length="284" mass="30943">MFQILEKRRLNETTTLMRVHAPRVAKKAGPGQFIILRIDENGERIPLTIAGYDRESGSVTIIFQKVGKTTIHLDELEAGDSLLDFVGPLGRVSEYGDVKGKRVAVIGGGLGIAIAYPQAVALTELGAEVDMIVGFRNIGLAILMDELQNASKNLIVMTDDGSNGKKGFVTDALREQLETGVKYEHVVAIGPMPMMRAVCEMTRPYGIHTVVSMNPIMIDGTGMCGGCRLTVGGETKFACVDGPEFDGHLVDFDEAMKRSRMYSAEEKLSKEKHICRMKEAAAHV</sequence>
<keyword evidence="2" id="KW-0479">Metal-binding</keyword>
<name>A0A9D0ZNG9_9FIRM</name>
<dbReference type="PANTHER" id="PTHR43513">
    <property type="entry name" value="DIHYDROOROTATE DEHYDROGENASE B (NAD(+)), ELECTRON TRANSFER SUBUNIT"/>
    <property type="match status" value="1"/>
</dbReference>
<dbReference type="Pfam" id="PF10418">
    <property type="entry name" value="DHODB_Fe-S_bind"/>
    <property type="match status" value="1"/>
</dbReference>
<keyword evidence="2" id="KW-0411">Iron-sulfur</keyword>
<feature type="binding site" evidence="2">
    <location>
        <position position="227"/>
    </location>
    <ligand>
        <name>[2Fe-2S] cluster</name>
        <dbReference type="ChEBI" id="CHEBI:190135"/>
    </ligand>
</feature>
<dbReference type="InterPro" id="IPR017938">
    <property type="entry name" value="Riboflavin_synthase-like_b-brl"/>
</dbReference>
<dbReference type="PROSITE" id="PS51384">
    <property type="entry name" value="FAD_FR"/>
    <property type="match status" value="1"/>
</dbReference>
<comment type="caution">
    <text evidence="4">The sequence shown here is derived from an EMBL/GenBank/DDBJ whole genome shotgun (WGS) entry which is preliminary data.</text>
</comment>
<dbReference type="InterPro" id="IPR050353">
    <property type="entry name" value="PyrK_electron_transfer"/>
</dbReference>
<evidence type="ECO:0000256" key="2">
    <source>
        <dbReference type="PIRSR" id="PIRSR006816-2"/>
    </source>
</evidence>
<dbReference type="GO" id="GO:0046872">
    <property type="term" value="F:metal ion binding"/>
    <property type="evidence" value="ECO:0007669"/>
    <property type="project" value="UniProtKB-KW"/>
</dbReference>
<evidence type="ECO:0000256" key="1">
    <source>
        <dbReference type="PIRSR" id="PIRSR006816-1"/>
    </source>
</evidence>
<evidence type="ECO:0000313" key="5">
    <source>
        <dbReference type="Proteomes" id="UP000824260"/>
    </source>
</evidence>
<dbReference type="InterPro" id="IPR001433">
    <property type="entry name" value="OxRdtase_FAD/NAD-bd"/>
</dbReference>
<dbReference type="NCBIfam" id="NF004862">
    <property type="entry name" value="PRK06222.1"/>
    <property type="match status" value="1"/>
</dbReference>
<dbReference type="InterPro" id="IPR019480">
    <property type="entry name" value="Dihydroorotate_DH_Fe-S-bd"/>
</dbReference>
<feature type="binding site" evidence="2">
    <location>
        <position position="239"/>
    </location>
    <ligand>
        <name>[2Fe-2S] cluster</name>
        <dbReference type="ChEBI" id="CHEBI:190135"/>
    </ligand>
</feature>
<feature type="binding site" evidence="1">
    <location>
        <begin position="62"/>
        <end position="64"/>
    </location>
    <ligand>
        <name>FAD</name>
        <dbReference type="ChEBI" id="CHEBI:57692"/>
    </ligand>
</feature>
<dbReference type="GO" id="GO:0006221">
    <property type="term" value="P:pyrimidine nucleotide biosynthetic process"/>
    <property type="evidence" value="ECO:0007669"/>
    <property type="project" value="InterPro"/>
</dbReference>
<comment type="cofactor">
    <cofactor evidence="1">
        <name>FAD</name>
        <dbReference type="ChEBI" id="CHEBI:57692"/>
    </cofactor>
    <text evidence="1">Binds 1 FAD per subunit.</text>
</comment>
<feature type="binding site" evidence="2">
    <location>
        <position position="224"/>
    </location>
    <ligand>
        <name>[2Fe-2S] cluster</name>
        <dbReference type="ChEBI" id="CHEBI:190135"/>
    </ligand>
</feature>
<dbReference type="Gene3D" id="3.40.50.80">
    <property type="entry name" value="Nucleotide-binding domain of ferredoxin-NADP reductase (FNR) module"/>
    <property type="match status" value="1"/>
</dbReference>
<dbReference type="CDD" id="cd06219">
    <property type="entry name" value="DHOD_e_trans_like1"/>
    <property type="match status" value="1"/>
</dbReference>
<dbReference type="Gene3D" id="2.40.30.10">
    <property type="entry name" value="Translation factors"/>
    <property type="match status" value="1"/>
</dbReference>
<keyword evidence="2" id="KW-0001">2Fe-2S</keyword>
<organism evidence="4 5">
    <name type="scientific">Candidatus Pullichristensenella stercorigallinarum</name>
    <dbReference type="NCBI Taxonomy" id="2840909"/>
    <lineage>
        <taxon>Bacteria</taxon>
        <taxon>Bacillati</taxon>
        <taxon>Bacillota</taxon>
        <taxon>Clostridia</taxon>
        <taxon>Candidatus Pullichristensenella</taxon>
    </lineage>
</organism>
<dbReference type="Proteomes" id="UP000824260">
    <property type="component" value="Unassembled WGS sequence"/>
</dbReference>
<dbReference type="PANTHER" id="PTHR43513:SF3">
    <property type="entry name" value="DIHYDROOROTATE DEHYDROGENASE B (NAD(+)), ELECTRON TRANSFER SUBUNIT-RELATED"/>
    <property type="match status" value="1"/>
</dbReference>
<dbReference type="InterPro" id="IPR039261">
    <property type="entry name" value="FNR_nucleotide-bd"/>
</dbReference>
<protein>
    <submittedName>
        <fullName evidence="4">Sulfide/dihydroorotate dehydrogenase-like FAD/NAD-binding protein</fullName>
    </submittedName>
</protein>
<dbReference type="EMBL" id="DVFZ01000100">
    <property type="protein sequence ID" value="HIQ83484.1"/>
    <property type="molecule type" value="Genomic_DNA"/>
</dbReference>
<dbReference type="Pfam" id="PF00175">
    <property type="entry name" value="NAD_binding_1"/>
    <property type="match status" value="1"/>
</dbReference>
<keyword evidence="1" id="KW-0285">Flavoprotein</keyword>
<keyword evidence="2" id="KW-0408">Iron</keyword>
<accession>A0A9D0ZNG9</accession>
<gene>
    <name evidence="4" type="ORF">IAA52_10340</name>
</gene>
<reference evidence="4" key="1">
    <citation type="submission" date="2020-10" db="EMBL/GenBank/DDBJ databases">
        <authorList>
            <person name="Gilroy R."/>
        </authorList>
    </citation>
    <scope>NUCLEOTIDE SEQUENCE</scope>
    <source>
        <strain evidence="4">ChiSjej6B24-2974</strain>
    </source>
</reference>
<evidence type="ECO:0000259" key="3">
    <source>
        <dbReference type="PROSITE" id="PS51384"/>
    </source>
</evidence>
<dbReference type="InterPro" id="IPR017927">
    <property type="entry name" value="FAD-bd_FR_type"/>
</dbReference>
<comment type="cofactor">
    <cofactor evidence="2">
        <name>[2Fe-2S] cluster</name>
        <dbReference type="ChEBI" id="CHEBI:190135"/>
    </cofactor>
    <text evidence="2">Binds 1 [2Fe-2S] cluster per subunit.</text>
</comment>
<dbReference type="GO" id="GO:0016491">
    <property type="term" value="F:oxidoreductase activity"/>
    <property type="evidence" value="ECO:0007669"/>
    <property type="project" value="InterPro"/>
</dbReference>
<dbReference type="AlphaFoldDB" id="A0A9D0ZNG9"/>
<keyword evidence="1" id="KW-0274">FAD</keyword>
<dbReference type="SUPFAM" id="SSF52343">
    <property type="entry name" value="Ferredoxin reductase-like, C-terminal NADP-linked domain"/>
    <property type="match status" value="1"/>
</dbReference>
<feature type="domain" description="FAD-binding FR-type" evidence="3">
    <location>
        <begin position="1"/>
        <end position="95"/>
    </location>
</feature>
<dbReference type="PIRSF" id="PIRSF006816">
    <property type="entry name" value="Cyc3_hyd_g"/>
    <property type="match status" value="1"/>
</dbReference>
<dbReference type="InterPro" id="IPR012165">
    <property type="entry name" value="Cyt_c3_hydrogenase_gsu"/>
</dbReference>
<proteinExistence type="predicted"/>
<dbReference type="GO" id="GO:0051537">
    <property type="term" value="F:2 iron, 2 sulfur cluster binding"/>
    <property type="evidence" value="ECO:0007669"/>
    <property type="project" value="UniProtKB-KW"/>
</dbReference>
<dbReference type="GO" id="GO:0050660">
    <property type="term" value="F:flavin adenine dinucleotide binding"/>
    <property type="evidence" value="ECO:0007669"/>
    <property type="project" value="InterPro"/>
</dbReference>
<evidence type="ECO:0000313" key="4">
    <source>
        <dbReference type="EMBL" id="HIQ83484.1"/>
    </source>
</evidence>